<evidence type="ECO:0000256" key="4">
    <source>
        <dbReference type="ARBA" id="ARBA00023159"/>
    </source>
</evidence>
<feature type="compositionally biased region" description="Polar residues" evidence="6">
    <location>
        <begin position="395"/>
        <end position="405"/>
    </location>
</feature>
<evidence type="ECO:0000256" key="3">
    <source>
        <dbReference type="ARBA" id="ARBA00023125"/>
    </source>
</evidence>
<keyword evidence="3" id="KW-0238">DNA-binding</keyword>
<evidence type="ECO:0000313" key="9">
    <source>
        <dbReference type="Proteomes" id="UP001601992"/>
    </source>
</evidence>
<dbReference type="InterPro" id="IPR036390">
    <property type="entry name" value="WH_DNA-bd_sf"/>
</dbReference>
<name>A0ABW6SFG3_9NOCA</name>
<dbReference type="EMBL" id="JBIAQY010000036">
    <property type="protein sequence ID" value="MFF3575042.1"/>
    <property type="molecule type" value="Genomic_DNA"/>
</dbReference>
<keyword evidence="5" id="KW-0804">Transcription</keyword>
<dbReference type="Gene3D" id="1.10.10.10">
    <property type="entry name" value="Winged helix-like DNA-binding domain superfamily/Winged helix DNA-binding domain"/>
    <property type="match status" value="1"/>
</dbReference>
<dbReference type="RefSeq" id="WP_387407059.1">
    <property type="nucleotide sequence ID" value="NZ_JBIAQY010000036.1"/>
</dbReference>
<dbReference type="PANTHER" id="PTHR30346:SF17">
    <property type="entry name" value="LYSR FAMILY TRANSCRIPTIONAL REGULATOR"/>
    <property type="match status" value="1"/>
</dbReference>
<dbReference type="Gene3D" id="3.40.190.10">
    <property type="entry name" value="Periplasmic binding protein-like II"/>
    <property type="match status" value="2"/>
</dbReference>
<accession>A0ABW6SFG3</accession>
<dbReference type="Pfam" id="PF03466">
    <property type="entry name" value="LysR_substrate"/>
    <property type="match status" value="1"/>
</dbReference>
<organism evidence="8 9">
    <name type="scientific">Nocardia jiangxiensis</name>
    <dbReference type="NCBI Taxonomy" id="282685"/>
    <lineage>
        <taxon>Bacteria</taxon>
        <taxon>Bacillati</taxon>
        <taxon>Actinomycetota</taxon>
        <taxon>Actinomycetes</taxon>
        <taxon>Mycobacteriales</taxon>
        <taxon>Nocardiaceae</taxon>
        <taxon>Nocardia</taxon>
    </lineage>
</organism>
<dbReference type="Pfam" id="PF00126">
    <property type="entry name" value="HTH_1"/>
    <property type="match status" value="1"/>
</dbReference>
<feature type="compositionally biased region" description="Polar residues" evidence="6">
    <location>
        <begin position="13"/>
        <end position="25"/>
    </location>
</feature>
<dbReference type="SUPFAM" id="SSF46785">
    <property type="entry name" value="Winged helix' DNA-binding domain"/>
    <property type="match status" value="1"/>
</dbReference>
<keyword evidence="9" id="KW-1185">Reference proteome</keyword>
<proteinExistence type="inferred from homology"/>
<comment type="caution">
    <text evidence="8">The sequence shown here is derived from an EMBL/GenBank/DDBJ whole genome shotgun (WGS) entry which is preliminary data.</text>
</comment>
<sequence>MSARSRAAVSPEPSVSSMTRTSDNGKGSIPADCCLEVMRELSQSNPGLNIADYHTVTFARTHRDSLLLTTREDGLHASIVDLPQLRCFVTVAEELHFARAAERLHLTPSPVSRMVKDLEHKLGGALFVRRHHEVQLTPFGEALVVQVRKILRDVDELNTIADTFNHVSPTVRIGGTHLSPPAVADRFIEVTEAAVPGASVLYRSARSADLLPSLERGELSAALVHLPLNNPALDSIVISRYEFMVAMRADDPLAQRDELTLADLVNRTIVLRPATPQPLALNRLHQQLAEAGIRNFHRMDENDPAMLASYIRHSRALALTYDPAAGGAASVFADPAFSAIPLASGELEFSSGIAWNITAAGDDPVITAIVDAIRNEWSHLSATSESKSLDHRPSQPVSNPESPTS</sequence>
<dbReference type="PROSITE" id="PS50931">
    <property type="entry name" value="HTH_LYSR"/>
    <property type="match status" value="1"/>
</dbReference>
<dbReference type="PANTHER" id="PTHR30346">
    <property type="entry name" value="TRANSCRIPTIONAL DUAL REGULATOR HCAR-RELATED"/>
    <property type="match status" value="1"/>
</dbReference>
<comment type="similarity">
    <text evidence="1">Belongs to the LysR transcriptional regulatory family.</text>
</comment>
<dbReference type="PRINTS" id="PR00039">
    <property type="entry name" value="HTHLYSR"/>
</dbReference>
<dbReference type="CDD" id="cd05466">
    <property type="entry name" value="PBP2_LTTR_substrate"/>
    <property type="match status" value="1"/>
</dbReference>
<evidence type="ECO:0000256" key="2">
    <source>
        <dbReference type="ARBA" id="ARBA00023015"/>
    </source>
</evidence>
<feature type="region of interest" description="Disordered" evidence="6">
    <location>
        <begin position="383"/>
        <end position="405"/>
    </location>
</feature>
<dbReference type="Proteomes" id="UP001601992">
    <property type="component" value="Unassembled WGS sequence"/>
</dbReference>
<keyword evidence="2" id="KW-0805">Transcription regulation</keyword>
<evidence type="ECO:0000256" key="6">
    <source>
        <dbReference type="SAM" id="MobiDB-lite"/>
    </source>
</evidence>
<evidence type="ECO:0000256" key="1">
    <source>
        <dbReference type="ARBA" id="ARBA00009437"/>
    </source>
</evidence>
<evidence type="ECO:0000256" key="5">
    <source>
        <dbReference type="ARBA" id="ARBA00023163"/>
    </source>
</evidence>
<evidence type="ECO:0000313" key="8">
    <source>
        <dbReference type="EMBL" id="MFF3575042.1"/>
    </source>
</evidence>
<keyword evidence="4" id="KW-0010">Activator</keyword>
<dbReference type="InterPro" id="IPR005119">
    <property type="entry name" value="LysR_subst-bd"/>
</dbReference>
<feature type="domain" description="HTH lysR-type" evidence="7">
    <location>
        <begin position="80"/>
        <end position="137"/>
    </location>
</feature>
<dbReference type="SUPFAM" id="SSF53850">
    <property type="entry name" value="Periplasmic binding protein-like II"/>
    <property type="match status" value="1"/>
</dbReference>
<gene>
    <name evidence="8" type="ORF">ACFYXQ_45630</name>
</gene>
<dbReference type="InterPro" id="IPR000847">
    <property type="entry name" value="LysR_HTH_N"/>
</dbReference>
<evidence type="ECO:0000259" key="7">
    <source>
        <dbReference type="PROSITE" id="PS50931"/>
    </source>
</evidence>
<protein>
    <submittedName>
        <fullName evidence="8">LysR family transcriptional regulator</fullName>
    </submittedName>
</protein>
<feature type="region of interest" description="Disordered" evidence="6">
    <location>
        <begin position="1"/>
        <end position="27"/>
    </location>
</feature>
<dbReference type="InterPro" id="IPR036388">
    <property type="entry name" value="WH-like_DNA-bd_sf"/>
</dbReference>
<reference evidence="8 9" key="1">
    <citation type="submission" date="2024-10" db="EMBL/GenBank/DDBJ databases">
        <title>The Natural Products Discovery Center: Release of the First 8490 Sequenced Strains for Exploring Actinobacteria Biosynthetic Diversity.</title>
        <authorList>
            <person name="Kalkreuter E."/>
            <person name="Kautsar S.A."/>
            <person name="Yang D."/>
            <person name="Bader C.D."/>
            <person name="Teijaro C.N."/>
            <person name="Fluegel L."/>
            <person name="Davis C.M."/>
            <person name="Simpson J.R."/>
            <person name="Lauterbach L."/>
            <person name="Steele A.D."/>
            <person name="Gui C."/>
            <person name="Meng S."/>
            <person name="Li G."/>
            <person name="Viehrig K."/>
            <person name="Ye F."/>
            <person name="Su P."/>
            <person name="Kiefer A.F."/>
            <person name="Nichols A."/>
            <person name="Cepeda A.J."/>
            <person name="Yan W."/>
            <person name="Fan B."/>
            <person name="Jiang Y."/>
            <person name="Adhikari A."/>
            <person name="Zheng C.-J."/>
            <person name="Schuster L."/>
            <person name="Cowan T.M."/>
            <person name="Smanski M.J."/>
            <person name="Chevrette M.G."/>
            <person name="De Carvalho L.P.S."/>
            <person name="Shen B."/>
        </authorList>
    </citation>
    <scope>NUCLEOTIDE SEQUENCE [LARGE SCALE GENOMIC DNA]</scope>
    <source>
        <strain evidence="8 9">NPDC002593</strain>
    </source>
</reference>